<evidence type="ECO:0000256" key="5">
    <source>
        <dbReference type="PROSITE-ProRule" id="PRU00309"/>
    </source>
</evidence>
<dbReference type="Pfam" id="PF05485">
    <property type="entry name" value="THAP"/>
    <property type="match status" value="1"/>
</dbReference>
<dbReference type="SUPFAM" id="SSF57716">
    <property type="entry name" value="Glucocorticoid receptor-like (DNA-binding domain)"/>
    <property type="match status" value="1"/>
</dbReference>
<protein>
    <recommendedName>
        <fullName evidence="6">THAP-type domain-containing protein</fullName>
    </recommendedName>
</protein>
<dbReference type="PROSITE" id="PS50950">
    <property type="entry name" value="ZF_THAP"/>
    <property type="match status" value="1"/>
</dbReference>
<proteinExistence type="predicted"/>
<keyword evidence="2 5" id="KW-0863">Zinc-finger</keyword>
<comment type="caution">
    <text evidence="7">The sequence shown here is derived from an EMBL/GenBank/DDBJ whole genome shotgun (WGS) entry which is preliminary data.</text>
</comment>
<sequence>MPPKLNRKYCCVKSCRNNSTTSGVTLFRFPKDSERCLIWLKNCGRMDLAKLSPEHLYTSYRLCNTHFQNKMFAGPVADLSKKKLKKYATPEVVVLENIPRDIFEPLYGEPTPGTSKSPDVEHTMYRTEDVAIQTPQSLSWDSPRKQELRLKIKRLSSERRIHDVEQTPSKRQTLSKEHVLAYFKEHFNEGFTNLIETSLNLRERNPKGYRYTQEYKQFALTVYFLGPNVYEYLAKMFNMPSKATLYRITKKLGYYPRIQ</sequence>
<feature type="domain" description="THAP-type" evidence="6">
    <location>
        <begin position="1"/>
        <end position="93"/>
    </location>
</feature>
<evidence type="ECO:0000256" key="2">
    <source>
        <dbReference type="ARBA" id="ARBA00022771"/>
    </source>
</evidence>
<dbReference type="PANTHER" id="PTHR46600">
    <property type="entry name" value="THAP DOMAIN-CONTAINING"/>
    <property type="match status" value="1"/>
</dbReference>
<evidence type="ECO:0000256" key="1">
    <source>
        <dbReference type="ARBA" id="ARBA00022723"/>
    </source>
</evidence>
<evidence type="ECO:0000256" key="3">
    <source>
        <dbReference type="ARBA" id="ARBA00022833"/>
    </source>
</evidence>
<accession>A0ABQ9JQ77</accession>
<keyword evidence="1" id="KW-0479">Metal-binding</keyword>
<dbReference type="InterPro" id="IPR006612">
    <property type="entry name" value="THAP_Znf"/>
</dbReference>
<dbReference type="InterPro" id="IPR026516">
    <property type="entry name" value="THAP1/10"/>
</dbReference>
<evidence type="ECO:0000259" key="6">
    <source>
        <dbReference type="PROSITE" id="PS50950"/>
    </source>
</evidence>
<keyword evidence="3" id="KW-0862">Zinc</keyword>
<reference evidence="7" key="1">
    <citation type="journal article" date="2023" name="Insect Mol. Biol.">
        <title>Genome sequencing provides insights into the evolution of gene families encoding plant cell wall-degrading enzymes in longhorned beetles.</title>
        <authorList>
            <person name="Shin N.R."/>
            <person name="Okamura Y."/>
            <person name="Kirsch R."/>
            <person name="Pauchet Y."/>
        </authorList>
    </citation>
    <scope>NUCLEOTIDE SEQUENCE</scope>
    <source>
        <strain evidence="7">MMC_N1</strain>
    </source>
</reference>
<dbReference type="SMART" id="SM00980">
    <property type="entry name" value="THAP"/>
    <property type="match status" value="1"/>
</dbReference>
<evidence type="ECO:0000313" key="7">
    <source>
        <dbReference type="EMBL" id="KAJ8980419.1"/>
    </source>
</evidence>
<dbReference type="Pfam" id="PF12017">
    <property type="entry name" value="Tnp_P_element"/>
    <property type="match status" value="1"/>
</dbReference>
<evidence type="ECO:0000313" key="8">
    <source>
        <dbReference type="Proteomes" id="UP001162164"/>
    </source>
</evidence>
<name>A0ABQ9JQ77_9CUCU</name>
<evidence type="ECO:0000256" key="4">
    <source>
        <dbReference type="ARBA" id="ARBA00023125"/>
    </source>
</evidence>
<dbReference type="PANTHER" id="PTHR46600:SF11">
    <property type="entry name" value="THAP DOMAIN-CONTAINING PROTEIN 10"/>
    <property type="match status" value="1"/>
</dbReference>
<keyword evidence="4 5" id="KW-0238">DNA-binding</keyword>
<dbReference type="EMBL" id="JAPWTJ010000262">
    <property type="protein sequence ID" value="KAJ8980419.1"/>
    <property type="molecule type" value="Genomic_DNA"/>
</dbReference>
<dbReference type="Proteomes" id="UP001162164">
    <property type="component" value="Unassembled WGS sequence"/>
</dbReference>
<organism evidence="7 8">
    <name type="scientific">Molorchus minor</name>
    <dbReference type="NCBI Taxonomy" id="1323400"/>
    <lineage>
        <taxon>Eukaryota</taxon>
        <taxon>Metazoa</taxon>
        <taxon>Ecdysozoa</taxon>
        <taxon>Arthropoda</taxon>
        <taxon>Hexapoda</taxon>
        <taxon>Insecta</taxon>
        <taxon>Pterygota</taxon>
        <taxon>Neoptera</taxon>
        <taxon>Endopterygota</taxon>
        <taxon>Coleoptera</taxon>
        <taxon>Polyphaga</taxon>
        <taxon>Cucujiformia</taxon>
        <taxon>Chrysomeloidea</taxon>
        <taxon>Cerambycidae</taxon>
        <taxon>Lamiinae</taxon>
        <taxon>Monochamini</taxon>
        <taxon>Molorchus</taxon>
    </lineage>
</organism>
<dbReference type="InterPro" id="IPR021896">
    <property type="entry name" value="THAP9-like_HTH"/>
</dbReference>
<dbReference type="SMART" id="SM00692">
    <property type="entry name" value="DM3"/>
    <property type="match status" value="1"/>
</dbReference>
<gene>
    <name evidence="7" type="ORF">NQ317_018811</name>
</gene>
<keyword evidence="8" id="KW-1185">Reference proteome</keyword>